<keyword evidence="3" id="KW-1185">Reference proteome</keyword>
<dbReference type="RefSeq" id="WP_390297048.1">
    <property type="nucleotide sequence ID" value="NZ_JBHSFU010000007.1"/>
</dbReference>
<evidence type="ECO:0000313" key="3">
    <source>
        <dbReference type="Proteomes" id="UP001595989"/>
    </source>
</evidence>
<sequence>MVKGLFFVGIIALLTGFLPFVGTGNTMLFLFSLLVVGLVIVIFQSLKKKTFNRQA</sequence>
<comment type="caution">
    <text evidence="2">The sequence shown here is derived from an EMBL/GenBank/DDBJ whole genome shotgun (WGS) entry which is preliminary data.</text>
</comment>
<feature type="transmembrane region" description="Helical" evidence="1">
    <location>
        <begin position="28"/>
        <end position="46"/>
    </location>
</feature>
<feature type="transmembrane region" description="Helical" evidence="1">
    <location>
        <begin position="5"/>
        <end position="22"/>
    </location>
</feature>
<accession>A0ABV9DLL9</accession>
<dbReference type="Proteomes" id="UP001595989">
    <property type="component" value="Unassembled WGS sequence"/>
</dbReference>
<evidence type="ECO:0008006" key="4">
    <source>
        <dbReference type="Google" id="ProtNLM"/>
    </source>
</evidence>
<organism evidence="2 3">
    <name type="scientific">Virgibacillus kekensis</name>
    <dbReference type="NCBI Taxonomy" id="202261"/>
    <lineage>
        <taxon>Bacteria</taxon>
        <taxon>Bacillati</taxon>
        <taxon>Bacillota</taxon>
        <taxon>Bacilli</taxon>
        <taxon>Bacillales</taxon>
        <taxon>Bacillaceae</taxon>
        <taxon>Virgibacillus</taxon>
    </lineage>
</organism>
<gene>
    <name evidence="2" type="ORF">ACFO3D_13775</name>
</gene>
<protein>
    <recommendedName>
        <fullName evidence="4">LPXTG cell wall anchor domain-containing protein</fullName>
    </recommendedName>
</protein>
<keyword evidence="1" id="KW-0472">Membrane</keyword>
<proteinExistence type="predicted"/>
<keyword evidence="1" id="KW-1133">Transmembrane helix</keyword>
<evidence type="ECO:0000313" key="2">
    <source>
        <dbReference type="EMBL" id="MFC4559263.1"/>
    </source>
</evidence>
<reference evidence="3" key="1">
    <citation type="journal article" date="2019" name="Int. J. Syst. Evol. Microbiol.">
        <title>The Global Catalogue of Microorganisms (GCM) 10K type strain sequencing project: providing services to taxonomists for standard genome sequencing and annotation.</title>
        <authorList>
            <consortium name="The Broad Institute Genomics Platform"/>
            <consortium name="The Broad Institute Genome Sequencing Center for Infectious Disease"/>
            <person name="Wu L."/>
            <person name="Ma J."/>
        </authorList>
    </citation>
    <scope>NUCLEOTIDE SEQUENCE [LARGE SCALE GENOMIC DNA]</scope>
    <source>
        <strain evidence="3">CGMCC 4.7426</strain>
    </source>
</reference>
<evidence type="ECO:0000256" key="1">
    <source>
        <dbReference type="SAM" id="Phobius"/>
    </source>
</evidence>
<name>A0ABV9DLL9_9BACI</name>
<keyword evidence="1" id="KW-0812">Transmembrane</keyword>
<dbReference type="EMBL" id="JBHSFU010000007">
    <property type="protein sequence ID" value="MFC4559263.1"/>
    <property type="molecule type" value="Genomic_DNA"/>
</dbReference>